<keyword evidence="2" id="KW-1185">Reference proteome</keyword>
<dbReference type="AlphaFoldDB" id="A0AA35SS66"/>
<proteinExistence type="predicted"/>
<organism evidence="1 2">
    <name type="scientific">Geodia barretti</name>
    <name type="common">Barrett's horny sponge</name>
    <dbReference type="NCBI Taxonomy" id="519541"/>
    <lineage>
        <taxon>Eukaryota</taxon>
        <taxon>Metazoa</taxon>
        <taxon>Porifera</taxon>
        <taxon>Demospongiae</taxon>
        <taxon>Heteroscleromorpha</taxon>
        <taxon>Tetractinellida</taxon>
        <taxon>Astrophorina</taxon>
        <taxon>Geodiidae</taxon>
        <taxon>Geodia</taxon>
    </lineage>
</organism>
<dbReference type="Proteomes" id="UP001174909">
    <property type="component" value="Unassembled WGS sequence"/>
</dbReference>
<feature type="non-terminal residue" evidence="1">
    <location>
        <position position="91"/>
    </location>
</feature>
<comment type="caution">
    <text evidence="1">The sequence shown here is derived from an EMBL/GenBank/DDBJ whole genome shotgun (WGS) entry which is preliminary data.</text>
</comment>
<reference evidence="1" key="1">
    <citation type="submission" date="2023-03" db="EMBL/GenBank/DDBJ databases">
        <authorList>
            <person name="Steffen K."/>
            <person name="Cardenas P."/>
        </authorList>
    </citation>
    <scope>NUCLEOTIDE SEQUENCE</scope>
</reference>
<feature type="non-terminal residue" evidence="1">
    <location>
        <position position="1"/>
    </location>
</feature>
<evidence type="ECO:0000313" key="2">
    <source>
        <dbReference type="Proteomes" id="UP001174909"/>
    </source>
</evidence>
<accession>A0AA35SS66</accession>
<name>A0AA35SS66_GEOBA</name>
<gene>
    <name evidence="1" type="ORF">GBAR_LOCUS19366</name>
</gene>
<dbReference type="EMBL" id="CASHTH010002728">
    <property type="protein sequence ID" value="CAI8034383.1"/>
    <property type="molecule type" value="Genomic_DNA"/>
</dbReference>
<evidence type="ECO:0000313" key="1">
    <source>
        <dbReference type="EMBL" id="CAI8034383.1"/>
    </source>
</evidence>
<sequence>APLLLLAVATTKCPPEASYKVLKVYTHYPLPELEDGGVGFNCFPISAHLRDSCPDLCEKMSVFGLRLASQETRARWKGQTAEDHTHHQRNV</sequence>
<protein>
    <submittedName>
        <fullName evidence="1">Uncharacterized protein</fullName>
    </submittedName>
</protein>